<dbReference type="AlphaFoldDB" id="A0A9D4RR46"/>
<evidence type="ECO:0000313" key="3">
    <source>
        <dbReference type="Proteomes" id="UP000828390"/>
    </source>
</evidence>
<sequence>MQHVRSLLKQRKTHKPVLNLIKSNLLQHKKAHERIFETIRQWISVNATPTRTSNRKITLMIVLMAVASFLAFTPYFVIRQTTSLKKYEYPLWMALLFHAYVIHSSVNPFIIGSCNSKFRAYVKNIRRCRSVK</sequence>
<reference evidence="2" key="2">
    <citation type="submission" date="2020-11" db="EMBL/GenBank/DDBJ databases">
        <authorList>
            <person name="McCartney M.A."/>
            <person name="Auch B."/>
            <person name="Kono T."/>
            <person name="Mallez S."/>
            <person name="Becker A."/>
            <person name="Gohl D.M."/>
            <person name="Silverstein K.A.T."/>
            <person name="Koren S."/>
            <person name="Bechman K.B."/>
            <person name="Herman A."/>
            <person name="Abrahante J.E."/>
            <person name="Garbe J."/>
        </authorList>
    </citation>
    <scope>NUCLEOTIDE SEQUENCE</scope>
    <source>
        <strain evidence="2">Duluth1</strain>
        <tissue evidence="2">Whole animal</tissue>
    </source>
</reference>
<feature type="transmembrane region" description="Helical" evidence="1">
    <location>
        <begin position="89"/>
        <end position="111"/>
    </location>
</feature>
<organism evidence="2 3">
    <name type="scientific">Dreissena polymorpha</name>
    <name type="common">Zebra mussel</name>
    <name type="synonym">Mytilus polymorpha</name>
    <dbReference type="NCBI Taxonomy" id="45954"/>
    <lineage>
        <taxon>Eukaryota</taxon>
        <taxon>Metazoa</taxon>
        <taxon>Spiralia</taxon>
        <taxon>Lophotrochozoa</taxon>
        <taxon>Mollusca</taxon>
        <taxon>Bivalvia</taxon>
        <taxon>Autobranchia</taxon>
        <taxon>Heteroconchia</taxon>
        <taxon>Euheterodonta</taxon>
        <taxon>Imparidentia</taxon>
        <taxon>Neoheterodontei</taxon>
        <taxon>Myida</taxon>
        <taxon>Dreissenoidea</taxon>
        <taxon>Dreissenidae</taxon>
        <taxon>Dreissena</taxon>
    </lineage>
</organism>
<keyword evidence="3" id="KW-1185">Reference proteome</keyword>
<evidence type="ECO:0000313" key="2">
    <source>
        <dbReference type="EMBL" id="KAH3877874.1"/>
    </source>
</evidence>
<evidence type="ECO:0008006" key="4">
    <source>
        <dbReference type="Google" id="ProtNLM"/>
    </source>
</evidence>
<reference evidence="2" key="1">
    <citation type="journal article" date="2019" name="bioRxiv">
        <title>The Genome of the Zebra Mussel, Dreissena polymorpha: A Resource for Invasive Species Research.</title>
        <authorList>
            <person name="McCartney M.A."/>
            <person name="Auch B."/>
            <person name="Kono T."/>
            <person name="Mallez S."/>
            <person name="Zhang Y."/>
            <person name="Obille A."/>
            <person name="Becker A."/>
            <person name="Abrahante J.E."/>
            <person name="Garbe J."/>
            <person name="Badalamenti J.P."/>
            <person name="Herman A."/>
            <person name="Mangelson H."/>
            <person name="Liachko I."/>
            <person name="Sullivan S."/>
            <person name="Sone E.D."/>
            <person name="Koren S."/>
            <person name="Silverstein K.A.T."/>
            <person name="Beckman K.B."/>
            <person name="Gohl D.M."/>
        </authorList>
    </citation>
    <scope>NUCLEOTIDE SEQUENCE</scope>
    <source>
        <strain evidence="2">Duluth1</strain>
        <tissue evidence="2">Whole animal</tissue>
    </source>
</reference>
<dbReference type="Gene3D" id="1.20.1070.10">
    <property type="entry name" value="Rhodopsin 7-helix transmembrane proteins"/>
    <property type="match status" value="1"/>
</dbReference>
<gene>
    <name evidence="2" type="ORF">DPMN_001753</name>
</gene>
<accession>A0A9D4RR46</accession>
<name>A0A9D4RR46_DREPO</name>
<proteinExistence type="predicted"/>
<keyword evidence="1" id="KW-0812">Transmembrane</keyword>
<dbReference type="EMBL" id="JAIWYP010000001">
    <property type="protein sequence ID" value="KAH3877874.1"/>
    <property type="molecule type" value="Genomic_DNA"/>
</dbReference>
<protein>
    <recommendedName>
        <fullName evidence="4">G-protein coupled receptors family 1 profile domain-containing protein</fullName>
    </recommendedName>
</protein>
<dbReference type="Proteomes" id="UP000828390">
    <property type="component" value="Unassembled WGS sequence"/>
</dbReference>
<comment type="caution">
    <text evidence="2">The sequence shown here is derived from an EMBL/GenBank/DDBJ whole genome shotgun (WGS) entry which is preliminary data.</text>
</comment>
<dbReference type="SUPFAM" id="SSF81321">
    <property type="entry name" value="Family A G protein-coupled receptor-like"/>
    <property type="match status" value="1"/>
</dbReference>
<feature type="transmembrane region" description="Helical" evidence="1">
    <location>
        <begin position="57"/>
        <end position="77"/>
    </location>
</feature>
<keyword evidence="1" id="KW-1133">Transmembrane helix</keyword>
<evidence type="ECO:0000256" key="1">
    <source>
        <dbReference type="SAM" id="Phobius"/>
    </source>
</evidence>
<keyword evidence="1" id="KW-0472">Membrane</keyword>